<evidence type="ECO:0000313" key="2">
    <source>
        <dbReference type="Proteomes" id="UP000318297"/>
    </source>
</evidence>
<evidence type="ECO:0000313" key="1">
    <source>
        <dbReference type="EMBL" id="TWE10419.1"/>
    </source>
</evidence>
<protein>
    <submittedName>
        <fullName evidence="1">Uncharacterized protein</fullName>
    </submittedName>
</protein>
<sequence length="296" mass="32757">MLGFPPRGADLAGLGSLNTIMYNEGMTAARVGWECLARLDYAPLTVKPDPHSLDAYRSECEVPGYDDAVGFDAEKAPEIQRKPDESLWRRRYQLSSFARANGLTYAFRSNPKRWAGMPAKLPRPSGGSFDDVSKIHDVLEAVSNDGRGFRTAAMELTQCSGAVTGRDITFSHLIVVAVQTGTLSEQVCLKHRTRQHLDAPDLLEANYSPGDLFAGSKTVKDTAGHYDRARRVLTPELSTLILQVAPGYDLYMSSDWLYLMKSYAFADEHKKNADPDLLRERFEIAAQIGAHTIRSA</sequence>
<dbReference type="AlphaFoldDB" id="A0A561E476"/>
<reference evidence="1 2" key="1">
    <citation type="submission" date="2019-06" db="EMBL/GenBank/DDBJ databases">
        <title>Sequencing the genomes of 1000 actinobacteria strains.</title>
        <authorList>
            <person name="Klenk H.-P."/>
        </authorList>
    </citation>
    <scope>NUCLEOTIDE SEQUENCE [LARGE SCALE GENOMIC DNA]</scope>
    <source>
        <strain evidence="1 2">DSM 19560</strain>
    </source>
</reference>
<proteinExistence type="predicted"/>
<keyword evidence="2" id="KW-1185">Reference proteome</keyword>
<dbReference type="Proteomes" id="UP000318297">
    <property type="component" value="Unassembled WGS sequence"/>
</dbReference>
<organism evidence="1 2">
    <name type="scientific">Rudaeicoccus suwonensis</name>
    <dbReference type="NCBI Taxonomy" id="657409"/>
    <lineage>
        <taxon>Bacteria</taxon>
        <taxon>Bacillati</taxon>
        <taxon>Actinomycetota</taxon>
        <taxon>Actinomycetes</taxon>
        <taxon>Micrococcales</taxon>
        <taxon>Dermacoccaceae</taxon>
        <taxon>Rudaeicoccus</taxon>
    </lineage>
</organism>
<gene>
    <name evidence="1" type="ORF">BKA23_2780</name>
</gene>
<comment type="caution">
    <text evidence="1">The sequence shown here is derived from an EMBL/GenBank/DDBJ whole genome shotgun (WGS) entry which is preliminary data.</text>
</comment>
<dbReference type="EMBL" id="VIVQ01000002">
    <property type="protein sequence ID" value="TWE10419.1"/>
    <property type="molecule type" value="Genomic_DNA"/>
</dbReference>
<name>A0A561E476_9MICO</name>
<accession>A0A561E476</accession>